<dbReference type="GeneID" id="117652821"/>
<accession>A0A6P9A8J8</accession>
<dbReference type="KEGG" id="tpal:117652821"/>
<dbReference type="SUPFAM" id="SSF81383">
    <property type="entry name" value="F-box domain"/>
    <property type="match status" value="1"/>
</dbReference>
<dbReference type="InParanoid" id="A0A6P9A8J8"/>
<dbReference type="InterPro" id="IPR032675">
    <property type="entry name" value="LRR_dom_sf"/>
</dbReference>
<dbReference type="Pfam" id="PF12937">
    <property type="entry name" value="F-box-like"/>
    <property type="match status" value="1"/>
</dbReference>
<sequence length="502" mass="56161">MVESAGTAAPGPGREVERAGLPDTADPSRERPSPSPSRAPSAPVQRCQKLGVTMDALPDELLLMVLGRVDDALTLLEEVPLVCKRWHRLSQDPRAWRSASVLIEGCTYYENSYKGEHENHAEILNAARVLVHAPALRHVSFGWYSASPGPFSCSFDKEMMTSALARSKAQVHEIEFPQPDMLEGSGLGYPDDPLEDMSPEELSLLVDFLSRNRKHVRYLKLGHMLQAGTQFQRALGQCENLEELHLMLPDGFQYQGELRGRRLPKLNRLTLKSWYKVEHCRPFLRDLFGAVAQSVRHVRCKDLCLSSKDVLAELPRCLELRSLHCGVEGVAAVKTLTRLRSLSLRIQYADRDQQRVLSAAERGLRACAPLLDLRVLRLDGGFEYGGKWGSQHSQALAALLRTLGTKTPNVTHLSTSGMLTRQVSPETVLALLKSLPRLQSVHIDRFRFDCLPALAEVGRMKRLSGEVSYREGEGDGCRAAVEQLKRQRPDLDCKLSDHQSYY</sequence>
<dbReference type="Gene3D" id="3.80.10.10">
    <property type="entry name" value="Ribonuclease Inhibitor"/>
    <property type="match status" value="1"/>
</dbReference>
<feature type="domain" description="F-box" evidence="2">
    <location>
        <begin position="51"/>
        <end position="99"/>
    </location>
</feature>
<feature type="region of interest" description="Disordered" evidence="1">
    <location>
        <begin position="1"/>
        <end position="44"/>
    </location>
</feature>
<dbReference type="Gene3D" id="1.20.1280.50">
    <property type="match status" value="1"/>
</dbReference>
<organism evidence="4">
    <name type="scientific">Thrips palmi</name>
    <name type="common">Melon thrips</name>
    <dbReference type="NCBI Taxonomy" id="161013"/>
    <lineage>
        <taxon>Eukaryota</taxon>
        <taxon>Metazoa</taxon>
        <taxon>Ecdysozoa</taxon>
        <taxon>Arthropoda</taxon>
        <taxon>Hexapoda</taxon>
        <taxon>Insecta</taxon>
        <taxon>Pterygota</taxon>
        <taxon>Neoptera</taxon>
        <taxon>Paraneoptera</taxon>
        <taxon>Thysanoptera</taxon>
        <taxon>Terebrantia</taxon>
        <taxon>Thripoidea</taxon>
        <taxon>Thripidae</taxon>
        <taxon>Thrips</taxon>
    </lineage>
</organism>
<dbReference type="PROSITE" id="PS50181">
    <property type="entry name" value="FBOX"/>
    <property type="match status" value="1"/>
</dbReference>
<evidence type="ECO:0000313" key="3">
    <source>
        <dbReference type="Proteomes" id="UP000515158"/>
    </source>
</evidence>
<dbReference type="InterPro" id="IPR036047">
    <property type="entry name" value="F-box-like_dom_sf"/>
</dbReference>
<evidence type="ECO:0000256" key="1">
    <source>
        <dbReference type="SAM" id="MobiDB-lite"/>
    </source>
</evidence>
<keyword evidence="3" id="KW-1185">Reference proteome</keyword>
<evidence type="ECO:0000313" key="4">
    <source>
        <dbReference type="RefSeq" id="XP_034253850.1"/>
    </source>
</evidence>
<dbReference type="Proteomes" id="UP000515158">
    <property type="component" value="Unplaced"/>
</dbReference>
<dbReference type="AlphaFoldDB" id="A0A6P9A8J8"/>
<gene>
    <name evidence="4" type="primary">LOC117652821</name>
</gene>
<protein>
    <submittedName>
        <fullName evidence="4">Uncharacterized protein LOC117652821 isoform X1</fullName>
    </submittedName>
</protein>
<dbReference type="OrthoDB" id="10257471at2759"/>
<dbReference type="RefSeq" id="XP_034253850.1">
    <property type="nucleotide sequence ID" value="XM_034397959.1"/>
</dbReference>
<dbReference type="PANTHER" id="PTHR38926">
    <property type="entry name" value="F-BOX DOMAIN CONTAINING PROTEIN, EXPRESSED"/>
    <property type="match status" value="1"/>
</dbReference>
<proteinExistence type="predicted"/>
<dbReference type="SUPFAM" id="SSF52047">
    <property type="entry name" value="RNI-like"/>
    <property type="match status" value="1"/>
</dbReference>
<dbReference type="PANTHER" id="PTHR38926:SF5">
    <property type="entry name" value="F-BOX AND LEUCINE-RICH REPEAT PROTEIN 6"/>
    <property type="match status" value="1"/>
</dbReference>
<reference evidence="4" key="1">
    <citation type="submission" date="2025-08" db="UniProtKB">
        <authorList>
            <consortium name="RefSeq"/>
        </authorList>
    </citation>
    <scope>IDENTIFICATION</scope>
    <source>
        <tissue evidence="4">Total insect</tissue>
    </source>
</reference>
<feature type="compositionally biased region" description="Basic and acidic residues" evidence="1">
    <location>
        <begin position="14"/>
        <end position="32"/>
    </location>
</feature>
<evidence type="ECO:0000259" key="2">
    <source>
        <dbReference type="PROSITE" id="PS50181"/>
    </source>
</evidence>
<dbReference type="InterPro" id="IPR001810">
    <property type="entry name" value="F-box_dom"/>
</dbReference>
<name>A0A6P9A8J8_THRPL</name>